<feature type="domain" description="Prokaryotic-type class I peptide chain release factors" evidence="6">
    <location>
        <begin position="159"/>
        <end position="252"/>
    </location>
</feature>
<dbReference type="Proteomes" id="UP000736335">
    <property type="component" value="Unassembled WGS sequence"/>
</dbReference>
<name>A0A9P6LDH5_9AGAM</name>
<evidence type="ECO:0000256" key="2">
    <source>
        <dbReference type="ARBA" id="ARBA00010835"/>
    </source>
</evidence>
<gene>
    <name evidence="7" type="ORF">BJ322DRAFT_90786</name>
</gene>
<dbReference type="GO" id="GO:0032543">
    <property type="term" value="P:mitochondrial translation"/>
    <property type="evidence" value="ECO:0007669"/>
    <property type="project" value="UniProtKB-ARBA"/>
</dbReference>
<organism evidence="7 8">
    <name type="scientific">Thelephora terrestris</name>
    <dbReference type="NCBI Taxonomy" id="56493"/>
    <lineage>
        <taxon>Eukaryota</taxon>
        <taxon>Fungi</taxon>
        <taxon>Dikarya</taxon>
        <taxon>Basidiomycota</taxon>
        <taxon>Agaricomycotina</taxon>
        <taxon>Agaricomycetes</taxon>
        <taxon>Thelephorales</taxon>
        <taxon>Thelephoraceae</taxon>
        <taxon>Thelephora</taxon>
    </lineage>
</organism>
<comment type="caution">
    <text evidence="7">The sequence shown here is derived from an EMBL/GenBank/DDBJ whole genome shotgun (WGS) entry which is preliminary data.</text>
</comment>
<evidence type="ECO:0000256" key="5">
    <source>
        <dbReference type="SAM" id="MobiDB-lite"/>
    </source>
</evidence>
<keyword evidence="4" id="KW-0496">Mitochondrion</keyword>
<accession>A0A9P6LDH5</accession>
<feature type="region of interest" description="Disordered" evidence="5">
    <location>
        <begin position="222"/>
        <end position="264"/>
    </location>
</feature>
<dbReference type="CDD" id="cd20267">
    <property type="entry name" value="Complex1_LYR_LYRM7"/>
    <property type="match status" value="1"/>
</dbReference>
<dbReference type="AlphaFoldDB" id="A0A9P6LDH5"/>
<dbReference type="EMBL" id="WIUZ02000001">
    <property type="protein sequence ID" value="KAF9792963.1"/>
    <property type="molecule type" value="Genomic_DNA"/>
</dbReference>
<evidence type="ECO:0000313" key="8">
    <source>
        <dbReference type="Proteomes" id="UP000736335"/>
    </source>
</evidence>
<keyword evidence="8" id="KW-1185">Reference proteome</keyword>
<dbReference type="GO" id="GO:0005739">
    <property type="term" value="C:mitochondrion"/>
    <property type="evidence" value="ECO:0007669"/>
    <property type="project" value="UniProtKB-SubCell"/>
</dbReference>
<dbReference type="InterPro" id="IPR045853">
    <property type="entry name" value="Pep_chain_release_fac_I_sf"/>
</dbReference>
<comment type="similarity">
    <text evidence="2">Belongs to the prokaryotic/mitochondrial release factor family.</text>
</comment>
<feature type="compositionally biased region" description="Basic and acidic residues" evidence="5">
    <location>
        <begin position="230"/>
        <end position="242"/>
    </location>
</feature>
<dbReference type="InterPro" id="IPR045298">
    <property type="entry name" value="Complex1_LYR_LYRM7"/>
</dbReference>
<comment type="subcellular location">
    <subcellularLocation>
        <location evidence="1">Mitochondrion</location>
    </subcellularLocation>
</comment>
<dbReference type="PANTHER" id="PTHR46203">
    <property type="entry name" value="PROBABLE PEPTIDE CHAIN RELEASE FACTOR C12ORF65"/>
    <property type="match status" value="1"/>
</dbReference>
<sequence>MAGITPQLQAAARSAYRNLYRASASTFAGDNEILFAFRQKMRADALQYKGQTDPKAYEDSAKLGNEVATILRKNFVQAQRVASGTDEKWKIRITEHTELGNNDSIKDPPPMPTRGKGRRVNCEADPESGLDLKVPSTQPNRKLNYSQLKRAHATRVIPELKESDLNESFIRGSGPGGQSINKTNNNVQLLHKPTGVQVKCQETRSLEQNRKIARKILLEKLDHMYNPGLSKEDLKRARERERDRRRRKKARKSAASKAENESTE</sequence>
<feature type="compositionally biased region" description="Basic residues" evidence="5">
    <location>
        <begin position="243"/>
        <end position="254"/>
    </location>
</feature>
<dbReference type="InterPro" id="IPR052405">
    <property type="entry name" value="Mito_Transl_Release_Factor"/>
</dbReference>
<dbReference type="Gene3D" id="3.30.160.20">
    <property type="match status" value="1"/>
</dbReference>
<keyword evidence="3" id="KW-0809">Transit peptide</keyword>
<dbReference type="GO" id="GO:0003747">
    <property type="term" value="F:translation release factor activity"/>
    <property type="evidence" value="ECO:0007669"/>
    <property type="project" value="InterPro"/>
</dbReference>
<evidence type="ECO:0000259" key="6">
    <source>
        <dbReference type="Pfam" id="PF00472"/>
    </source>
</evidence>
<evidence type="ECO:0000313" key="7">
    <source>
        <dbReference type="EMBL" id="KAF9792963.1"/>
    </source>
</evidence>
<reference evidence="7" key="2">
    <citation type="submission" date="2020-11" db="EMBL/GenBank/DDBJ databases">
        <authorList>
            <consortium name="DOE Joint Genome Institute"/>
            <person name="Kuo A."/>
            <person name="Miyauchi S."/>
            <person name="Kiss E."/>
            <person name="Drula E."/>
            <person name="Kohler A."/>
            <person name="Sanchez-Garcia M."/>
            <person name="Andreopoulos B."/>
            <person name="Barry K.W."/>
            <person name="Bonito G."/>
            <person name="Buee M."/>
            <person name="Carver A."/>
            <person name="Chen C."/>
            <person name="Cichocki N."/>
            <person name="Clum A."/>
            <person name="Culley D."/>
            <person name="Crous P.W."/>
            <person name="Fauchery L."/>
            <person name="Girlanda M."/>
            <person name="Hayes R."/>
            <person name="Keri Z."/>
            <person name="Labutti K."/>
            <person name="Lipzen A."/>
            <person name="Lombard V."/>
            <person name="Magnuson J."/>
            <person name="Maillard F."/>
            <person name="Morin E."/>
            <person name="Murat C."/>
            <person name="Nolan M."/>
            <person name="Ohm R."/>
            <person name="Pangilinan J."/>
            <person name="Pereira M."/>
            <person name="Perotto S."/>
            <person name="Peter M."/>
            <person name="Riley R."/>
            <person name="Sitrit Y."/>
            <person name="Stielow B."/>
            <person name="Szollosi G."/>
            <person name="Zifcakova L."/>
            <person name="Stursova M."/>
            <person name="Spatafora J.W."/>
            <person name="Tedersoo L."/>
            <person name="Vaario L.-M."/>
            <person name="Yamada A."/>
            <person name="Yan M."/>
            <person name="Wang P."/>
            <person name="Xu J."/>
            <person name="Bruns T."/>
            <person name="Baldrian P."/>
            <person name="Vilgalys R."/>
            <person name="Henrissat B."/>
            <person name="Grigoriev I.V."/>
            <person name="Hibbett D."/>
            <person name="Nagy L.G."/>
            <person name="Martin F.M."/>
        </authorList>
    </citation>
    <scope>NUCLEOTIDE SEQUENCE</scope>
    <source>
        <strain evidence="7">UH-Tt-Lm1</strain>
    </source>
</reference>
<dbReference type="OrthoDB" id="277888at2759"/>
<dbReference type="FunFam" id="3.30.160.20:FF:000065">
    <property type="entry name" value="Peptidyl-tRNA hydrolase domain protein"/>
    <property type="match status" value="1"/>
</dbReference>
<proteinExistence type="inferred from homology"/>
<protein>
    <submittedName>
        <fullName evidence="7">RF-1 domain-containing protein</fullName>
    </submittedName>
</protein>
<dbReference type="SUPFAM" id="SSF75620">
    <property type="entry name" value="Release factor"/>
    <property type="match status" value="1"/>
</dbReference>
<reference evidence="7" key="1">
    <citation type="journal article" date="2020" name="Nat. Commun.">
        <title>Large-scale genome sequencing of mycorrhizal fungi provides insights into the early evolution of symbiotic traits.</title>
        <authorList>
            <person name="Miyauchi S."/>
            <person name="Kiss E."/>
            <person name="Kuo A."/>
            <person name="Drula E."/>
            <person name="Kohler A."/>
            <person name="Sanchez-Garcia M."/>
            <person name="Morin E."/>
            <person name="Andreopoulos B."/>
            <person name="Barry K.W."/>
            <person name="Bonito G."/>
            <person name="Buee M."/>
            <person name="Carver A."/>
            <person name="Chen C."/>
            <person name="Cichocki N."/>
            <person name="Clum A."/>
            <person name="Culley D."/>
            <person name="Crous P.W."/>
            <person name="Fauchery L."/>
            <person name="Girlanda M."/>
            <person name="Hayes R.D."/>
            <person name="Keri Z."/>
            <person name="LaButti K."/>
            <person name="Lipzen A."/>
            <person name="Lombard V."/>
            <person name="Magnuson J."/>
            <person name="Maillard F."/>
            <person name="Murat C."/>
            <person name="Nolan M."/>
            <person name="Ohm R.A."/>
            <person name="Pangilinan J."/>
            <person name="Pereira M.F."/>
            <person name="Perotto S."/>
            <person name="Peter M."/>
            <person name="Pfister S."/>
            <person name="Riley R."/>
            <person name="Sitrit Y."/>
            <person name="Stielow J.B."/>
            <person name="Szollosi G."/>
            <person name="Zifcakova L."/>
            <person name="Stursova M."/>
            <person name="Spatafora J.W."/>
            <person name="Tedersoo L."/>
            <person name="Vaario L.M."/>
            <person name="Yamada A."/>
            <person name="Yan M."/>
            <person name="Wang P."/>
            <person name="Xu J."/>
            <person name="Bruns T."/>
            <person name="Baldrian P."/>
            <person name="Vilgalys R."/>
            <person name="Dunand C."/>
            <person name="Henrissat B."/>
            <person name="Grigoriev I.V."/>
            <person name="Hibbett D."/>
            <person name="Nagy L.G."/>
            <person name="Martin F.M."/>
        </authorList>
    </citation>
    <scope>NUCLEOTIDE SEQUENCE</scope>
    <source>
        <strain evidence="7">UH-Tt-Lm1</strain>
    </source>
</reference>
<evidence type="ECO:0000256" key="3">
    <source>
        <dbReference type="ARBA" id="ARBA00022946"/>
    </source>
</evidence>
<evidence type="ECO:0000256" key="4">
    <source>
        <dbReference type="ARBA" id="ARBA00023128"/>
    </source>
</evidence>
<feature type="region of interest" description="Disordered" evidence="5">
    <location>
        <begin position="100"/>
        <end position="119"/>
    </location>
</feature>
<dbReference type="Pfam" id="PF00472">
    <property type="entry name" value="RF-1"/>
    <property type="match status" value="1"/>
</dbReference>
<dbReference type="InterPro" id="IPR000352">
    <property type="entry name" value="Pep_chain_release_fac_I"/>
</dbReference>
<evidence type="ECO:0000256" key="1">
    <source>
        <dbReference type="ARBA" id="ARBA00004173"/>
    </source>
</evidence>
<dbReference type="PANTHER" id="PTHR46203:SF1">
    <property type="entry name" value="MITOCHONDRIAL TRANSLATION RELEASE FACTOR IN RESCUE"/>
    <property type="match status" value="1"/>
</dbReference>
<dbReference type="GO" id="GO:0034551">
    <property type="term" value="P:mitochondrial respiratory chain complex III assembly"/>
    <property type="evidence" value="ECO:0007669"/>
    <property type="project" value="InterPro"/>
</dbReference>